<comment type="caution">
    <text evidence="2">The sequence shown here is derived from an EMBL/GenBank/DDBJ whole genome shotgun (WGS) entry which is preliminary data.</text>
</comment>
<dbReference type="Proteomes" id="UP001500359">
    <property type="component" value="Unassembled WGS sequence"/>
</dbReference>
<dbReference type="RefSeq" id="WP_343857206.1">
    <property type="nucleotide sequence ID" value="NZ_BAAAFD010000002.1"/>
</dbReference>
<evidence type="ECO:0000313" key="2">
    <source>
        <dbReference type="EMBL" id="GAA0854465.1"/>
    </source>
</evidence>
<dbReference type="EMBL" id="BAAAFD010000002">
    <property type="protein sequence ID" value="GAA0854465.1"/>
    <property type="molecule type" value="Genomic_DNA"/>
</dbReference>
<organism evidence="2 3">
    <name type="scientific">Aliiglaciecola litoralis</name>
    <dbReference type="NCBI Taxonomy" id="582857"/>
    <lineage>
        <taxon>Bacteria</taxon>
        <taxon>Pseudomonadati</taxon>
        <taxon>Pseudomonadota</taxon>
        <taxon>Gammaproteobacteria</taxon>
        <taxon>Alteromonadales</taxon>
        <taxon>Alteromonadaceae</taxon>
        <taxon>Aliiglaciecola</taxon>
    </lineage>
</organism>
<accession>A0ABN1LET6</accession>
<evidence type="ECO:0000313" key="3">
    <source>
        <dbReference type="Proteomes" id="UP001500359"/>
    </source>
</evidence>
<reference evidence="2 3" key="1">
    <citation type="journal article" date="2019" name="Int. J. Syst. Evol. Microbiol.">
        <title>The Global Catalogue of Microorganisms (GCM) 10K type strain sequencing project: providing services to taxonomists for standard genome sequencing and annotation.</title>
        <authorList>
            <consortium name="The Broad Institute Genomics Platform"/>
            <consortium name="The Broad Institute Genome Sequencing Center for Infectious Disease"/>
            <person name="Wu L."/>
            <person name="Ma J."/>
        </authorList>
    </citation>
    <scope>NUCLEOTIDE SEQUENCE [LARGE SCALE GENOMIC DNA]</scope>
    <source>
        <strain evidence="2 3">JCM 15896</strain>
    </source>
</reference>
<protein>
    <submittedName>
        <fullName evidence="2">Uncharacterized protein</fullName>
    </submittedName>
</protein>
<name>A0ABN1LET6_9ALTE</name>
<keyword evidence="1" id="KW-0732">Signal</keyword>
<feature type="chain" id="PRO_5046727135" evidence="1">
    <location>
        <begin position="25"/>
        <end position="191"/>
    </location>
</feature>
<sequence>MKITKSLLVSFILLSGVSTSGVHAETVAQALKKCGQVQNSLKRLVCYDQIVNNMNRYGDLDELMQVRAPLSASGVAQQSSSATNSQAPTEAAVAPVAKAPQATANDDFGMEYKTIRENAQDKIYATIVKIETNARKKRVFTLDNGHVWRETEGSSFKVDNNDLIYIERGAIGSFHLSKDDVNRRIRVKRVK</sequence>
<evidence type="ECO:0000256" key="1">
    <source>
        <dbReference type="SAM" id="SignalP"/>
    </source>
</evidence>
<gene>
    <name evidence="2" type="ORF">GCM10009114_10300</name>
</gene>
<feature type="signal peptide" evidence="1">
    <location>
        <begin position="1"/>
        <end position="24"/>
    </location>
</feature>
<keyword evidence="3" id="KW-1185">Reference proteome</keyword>
<proteinExistence type="predicted"/>